<dbReference type="AlphaFoldDB" id="F0WHM3"/>
<organism evidence="2">
    <name type="scientific">Albugo laibachii Nc14</name>
    <dbReference type="NCBI Taxonomy" id="890382"/>
    <lineage>
        <taxon>Eukaryota</taxon>
        <taxon>Sar</taxon>
        <taxon>Stramenopiles</taxon>
        <taxon>Oomycota</taxon>
        <taxon>Peronosporomycetes</taxon>
        <taxon>Albuginales</taxon>
        <taxon>Albuginaceae</taxon>
        <taxon>Albugo</taxon>
    </lineage>
</organism>
<accession>F0WHM3</accession>
<dbReference type="HOGENOM" id="CLU_1725677_0_0_1"/>
<dbReference type="SUPFAM" id="SSF55315">
    <property type="entry name" value="L30e-like"/>
    <property type="match status" value="1"/>
</dbReference>
<reference evidence="2" key="1">
    <citation type="journal article" date="2011" name="PLoS Biol.">
        <title>Gene gain and loss during evolution of obligate parasitism in the white rust pathogen of Arabidopsis thaliana.</title>
        <authorList>
            <person name="Kemen E."/>
            <person name="Gardiner A."/>
            <person name="Schultz-Larsen T."/>
            <person name="Kemen A.C."/>
            <person name="Balmuth A.L."/>
            <person name="Robert-Seilaniantz A."/>
            <person name="Bailey K."/>
            <person name="Holub E."/>
            <person name="Studholme D.J."/>
            <person name="Maclean D."/>
            <person name="Jones J.D."/>
        </authorList>
    </citation>
    <scope>NUCLEOTIDE SEQUENCE</scope>
</reference>
<evidence type="ECO:0000259" key="1">
    <source>
        <dbReference type="Pfam" id="PF01248"/>
    </source>
</evidence>
<evidence type="ECO:0000313" key="2">
    <source>
        <dbReference type="EMBL" id="CCA20766.1"/>
    </source>
</evidence>
<dbReference type="InterPro" id="IPR029064">
    <property type="entry name" value="Ribosomal_eL30-like_sf"/>
</dbReference>
<sequence>MLILQRASCFGTQLEKVSKEDRGIVVDRIEKELVAVIRDSELARQRIVFGIRQVQKSILDHSAGIVIFTQQSEASLFNHIPLLCRLHSIPICILQLSSDRLGKLFAMKTLTMFAIKANYVGNETSGEKMPAEYKQELSSLVKFLCSKASKKV</sequence>
<dbReference type="Pfam" id="PF01248">
    <property type="entry name" value="Ribosomal_L7Ae"/>
    <property type="match status" value="1"/>
</dbReference>
<reference evidence="2" key="2">
    <citation type="submission" date="2011-02" db="EMBL/GenBank/DDBJ databases">
        <authorList>
            <person name="MacLean D."/>
        </authorList>
    </citation>
    <scope>NUCLEOTIDE SEQUENCE</scope>
</reference>
<dbReference type="Gene3D" id="3.30.1330.30">
    <property type="match status" value="1"/>
</dbReference>
<gene>
    <name evidence="2" type="primary">AlNc14C102G6098</name>
    <name evidence="2" type="ORF">ALNC14_069090</name>
</gene>
<dbReference type="InterPro" id="IPR004038">
    <property type="entry name" value="Ribosomal_eL8/eL30/eS12/Gad45"/>
</dbReference>
<protein>
    <submittedName>
        <fullName evidence="2">Uncharacterized protein AlNc14C102G6098</fullName>
    </submittedName>
</protein>
<feature type="domain" description="Ribosomal protein eL8/eL30/eS12/Gadd45" evidence="1">
    <location>
        <begin position="44"/>
        <end position="110"/>
    </location>
</feature>
<proteinExistence type="predicted"/>
<name>F0WHM3_9STRA</name>
<dbReference type="EMBL" id="FR824147">
    <property type="protein sequence ID" value="CCA20766.1"/>
    <property type="molecule type" value="Genomic_DNA"/>
</dbReference>